<protein>
    <recommendedName>
        <fullName evidence="4">Enolase-phosphatase E1</fullName>
        <ecNumber evidence="4">3.1.3.77</ecNumber>
    </recommendedName>
    <alternativeName>
        <fullName evidence="4">2,3-diketo-5-methylthio-1-phosphopentane phosphatase</fullName>
    </alternativeName>
</protein>
<name>A0ABV6AAG5_9HYPH</name>
<organism evidence="5 6">
    <name type="scientific">Rhizobium puerariae</name>
    <dbReference type="NCBI Taxonomy" id="1585791"/>
    <lineage>
        <taxon>Bacteria</taxon>
        <taxon>Pseudomonadati</taxon>
        <taxon>Pseudomonadota</taxon>
        <taxon>Alphaproteobacteria</taxon>
        <taxon>Hyphomicrobiales</taxon>
        <taxon>Rhizobiaceae</taxon>
        <taxon>Rhizobium/Agrobacterium group</taxon>
        <taxon>Rhizobium</taxon>
    </lineage>
</organism>
<keyword evidence="4" id="KW-0460">Magnesium</keyword>
<comment type="pathway">
    <text evidence="4">Amino-acid biosynthesis; L-methionine biosynthesis via salvage pathway; L-methionine from S-methyl-5-thio-alpha-D-ribose 1-phosphate: step 3/6.</text>
</comment>
<dbReference type="Gene3D" id="3.40.50.1000">
    <property type="entry name" value="HAD superfamily/HAD-like"/>
    <property type="match status" value="1"/>
</dbReference>
<comment type="catalytic activity">
    <reaction evidence="4">
        <text>5-methylsulfanyl-2,3-dioxopentyl phosphate + H2O = 1,2-dihydroxy-5-(methylsulfanyl)pent-1-en-3-one + phosphate</text>
        <dbReference type="Rhea" id="RHEA:21700"/>
        <dbReference type="ChEBI" id="CHEBI:15377"/>
        <dbReference type="ChEBI" id="CHEBI:43474"/>
        <dbReference type="ChEBI" id="CHEBI:49252"/>
        <dbReference type="ChEBI" id="CHEBI:58828"/>
        <dbReference type="EC" id="3.1.3.77"/>
    </reaction>
</comment>
<keyword evidence="3 4" id="KW-0486">Methionine biosynthesis</keyword>
<gene>
    <name evidence="4 5" type="primary">mtnC</name>
    <name evidence="5" type="ORF">ACFFP0_02040</name>
</gene>
<dbReference type="PANTHER" id="PTHR20371:SF1">
    <property type="entry name" value="ENOLASE-PHOSPHATASE E1"/>
    <property type="match status" value="1"/>
</dbReference>
<comment type="similarity">
    <text evidence="4">Belongs to the HAD-like hydrolase superfamily. MasA/MtnC family.</text>
</comment>
<dbReference type="GO" id="GO:0043874">
    <property type="term" value="F:acireductone synthase activity"/>
    <property type="evidence" value="ECO:0007669"/>
    <property type="project" value="UniProtKB-EC"/>
</dbReference>
<dbReference type="EC" id="3.1.3.77" evidence="4"/>
<reference evidence="5 6" key="1">
    <citation type="submission" date="2024-09" db="EMBL/GenBank/DDBJ databases">
        <authorList>
            <person name="Sun Q."/>
            <person name="Mori K."/>
        </authorList>
    </citation>
    <scope>NUCLEOTIDE SEQUENCE [LARGE SCALE GENOMIC DNA]</scope>
    <source>
        <strain evidence="5 6">TBRC 4938</strain>
    </source>
</reference>
<dbReference type="SFLD" id="SFLDG01129">
    <property type="entry name" value="C1.5:_HAD__Beta-PGM__Phosphata"/>
    <property type="match status" value="1"/>
</dbReference>
<comment type="subunit">
    <text evidence="4">Monomer.</text>
</comment>
<dbReference type="InterPro" id="IPR036412">
    <property type="entry name" value="HAD-like_sf"/>
</dbReference>
<comment type="function">
    <text evidence="4">Bifunctional enzyme that catalyzes the enolization of 2,3-diketo-5-methylthiopentyl-1-phosphate (DK-MTP-1-P) into the intermediate 2-hydroxy-3-keto-5-methylthiopentenyl-1-phosphate (HK-MTPenyl-1-P), which is then dephosphorylated to form the acireductone 1,2-dihydroxy-3-keto-5-methylthiopentene (DHK-MTPene).</text>
</comment>
<evidence type="ECO:0000256" key="2">
    <source>
        <dbReference type="ARBA" id="ARBA00022801"/>
    </source>
</evidence>
<proteinExistence type="inferred from homology"/>
<comment type="caution">
    <text evidence="5">The sequence shown here is derived from an EMBL/GenBank/DDBJ whole genome shotgun (WGS) entry which is preliminary data.</text>
</comment>
<evidence type="ECO:0000313" key="6">
    <source>
        <dbReference type="Proteomes" id="UP001589692"/>
    </source>
</evidence>
<dbReference type="EMBL" id="JBHMAA010000003">
    <property type="protein sequence ID" value="MFB9947606.1"/>
    <property type="molecule type" value="Genomic_DNA"/>
</dbReference>
<dbReference type="Gene3D" id="1.10.720.60">
    <property type="match status" value="1"/>
</dbReference>
<dbReference type="NCBIfam" id="TIGR01691">
    <property type="entry name" value="enolase-ppase"/>
    <property type="match status" value="1"/>
</dbReference>
<keyword evidence="6" id="KW-1185">Reference proteome</keyword>
<dbReference type="SUPFAM" id="SSF56784">
    <property type="entry name" value="HAD-like"/>
    <property type="match status" value="1"/>
</dbReference>
<dbReference type="SFLD" id="SFLDS00003">
    <property type="entry name" value="Haloacid_Dehalogenase"/>
    <property type="match status" value="1"/>
</dbReference>
<evidence type="ECO:0000313" key="5">
    <source>
        <dbReference type="EMBL" id="MFB9947606.1"/>
    </source>
</evidence>
<evidence type="ECO:0000256" key="3">
    <source>
        <dbReference type="ARBA" id="ARBA00023167"/>
    </source>
</evidence>
<dbReference type="HAMAP" id="MF_01681">
    <property type="entry name" value="Salvage_MtnC"/>
    <property type="match status" value="1"/>
</dbReference>
<sequence length="229" mass="24710">MTVKYRFFAGLVLVDIEGTISPISFVRDTLFAYSCEHLASFLAERGHEPAVAAILEETREQSGDADALRALLAWQEQDIKAPPLKKLQGLIWERGYTEGAYKAPLYPDVLGALEAWKAIGLPVHVYSSGSVKAQELFFRYSTVGDIRARFAGFHDTGVGNKQVPASYGRIIEIAGIPASSALFFSDNAGELAAASDAGLQVVQVVKDGTVADARFPQISSFDQIAVDPA</sequence>
<dbReference type="Pfam" id="PF00702">
    <property type="entry name" value="Hydrolase"/>
    <property type="match status" value="1"/>
</dbReference>
<evidence type="ECO:0000256" key="1">
    <source>
        <dbReference type="ARBA" id="ARBA00022605"/>
    </source>
</evidence>
<dbReference type="CDD" id="cd01629">
    <property type="entry name" value="HAD_EP"/>
    <property type="match status" value="1"/>
</dbReference>
<comment type="cofactor">
    <cofactor evidence="4">
        <name>Mg(2+)</name>
        <dbReference type="ChEBI" id="CHEBI:18420"/>
    </cofactor>
    <text evidence="4">Binds 1 Mg(2+) ion per subunit.</text>
</comment>
<dbReference type="RefSeq" id="WP_377255377.1">
    <property type="nucleotide sequence ID" value="NZ_JBHMAA010000003.1"/>
</dbReference>
<keyword evidence="1 4" id="KW-0028">Amino-acid biosynthesis</keyword>
<comment type="pathway">
    <text evidence="4">Amino-acid biosynthesis; L-methionine biosynthesis via salvage pathway; L-methionine from S-methyl-5-thio-alpha-D-ribose 1-phosphate: step 4/6.</text>
</comment>
<dbReference type="InterPro" id="IPR023214">
    <property type="entry name" value="HAD_sf"/>
</dbReference>
<dbReference type="Proteomes" id="UP001589692">
    <property type="component" value="Unassembled WGS sequence"/>
</dbReference>
<keyword evidence="4" id="KW-0479">Metal-binding</keyword>
<accession>A0ABV6AAG5</accession>
<evidence type="ECO:0000256" key="4">
    <source>
        <dbReference type="HAMAP-Rule" id="MF_01681"/>
    </source>
</evidence>
<dbReference type="InterPro" id="IPR023943">
    <property type="entry name" value="Enolase-ppase_E1"/>
</dbReference>
<dbReference type="PANTHER" id="PTHR20371">
    <property type="entry name" value="ENOLASE-PHOSPHATASE E1"/>
    <property type="match status" value="1"/>
</dbReference>
<keyword evidence="2 4" id="KW-0378">Hydrolase</keyword>
<dbReference type="SFLD" id="SFLDG01133">
    <property type="entry name" value="C1.5.4:_Enolase-phosphatase_Li"/>
    <property type="match status" value="1"/>
</dbReference>